<dbReference type="EMBL" id="JAPWTJ010000654">
    <property type="protein sequence ID" value="KAJ8976565.1"/>
    <property type="molecule type" value="Genomic_DNA"/>
</dbReference>
<gene>
    <name evidence="8" type="ORF">NQ317_016359</name>
</gene>
<reference evidence="8" key="1">
    <citation type="journal article" date="2023" name="Insect Mol. Biol.">
        <title>Genome sequencing provides insights into the evolution of gene families encoding plant cell wall-degrading enzymes in longhorned beetles.</title>
        <authorList>
            <person name="Shin N.R."/>
            <person name="Okamura Y."/>
            <person name="Kirsch R."/>
            <person name="Pauchet Y."/>
        </authorList>
    </citation>
    <scope>NUCLEOTIDE SEQUENCE</scope>
    <source>
        <strain evidence="8">MMC_N1</strain>
    </source>
</reference>
<keyword evidence="9" id="KW-1185">Reference proteome</keyword>
<evidence type="ECO:0000256" key="5">
    <source>
        <dbReference type="ARBA" id="ARBA00023002"/>
    </source>
</evidence>
<evidence type="ECO:0000256" key="7">
    <source>
        <dbReference type="ARBA" id="ARBA00023033"/>
    </source>
</evidence>
<keyword evidence="3" id="KW-0349">Heme</keyword>
<proteinExistence type="inferred from homology"/>
<protein>
    <recommendedName>
        <fullName evidence="10">Cytochrome P450</fullName>
    </recommendedName>
</protein>
<evidence type="ECO:0000256" key="2">
    <source>
        <dbReference type="ARBA" id="ARBA00010617"/>
    </source>
</evidence>
<dbReference type="InterPro" id="IPR002401">
    <property type="entry name" value="Cyt_P450_E_grp-I"/>
</dbReference>
<organism evidence="8 9">
    <name type="scientific">Molorchus minor</name>
    <dbReference type="NCBI Taxonomy" id="1323400"/>
    <lineage>
        <taxon>Eukaryota</taxon>
        <taxon>Metazoa</taxon>
        <taxon>Ecdysozoa</taxon>
        <taxon>Arthropoda</taxon>
        <taxon>Hexapoda</taxon>
        <taxon>Insecta</taxon>
        <taxon>Pterygota</taxon>
        <taxon>Neoptera</taxon>
        <taxon>Endopterygota</taxon>
        <taxon>Coleoptera</taxon>
        <taxon>Polyphaga</taxon>
        <taxon>Cucujiformia</taxon>
        <taxon>Chrysomeloidea</taxon>
        <taxon>Cerambycidae</taxon>
        <taxon>Lamiinae</taxon>
        <taxon>Monochamini</taxon>
        <taxon>Molorchus</taxon>
    </lineage>
</organism>
<keyword evidence="7" id="KW-0503">Monooxygenase</keyword>
<keyword evidence="6" id="KW-0408">Iron</keyword>
<keyword evidence="4" id="KW-0479">Metal-binding</keyword>
<evidence type="ECO:0000256" key="1">
    <source>
        <dbReference type="ARBA" id="ARBA00001971"/>
    </source>
</evidence>
<evidence type="ECO:0008006" key="10">
    <source>
        <dbReference type="Google" id="ProtNLM"/>
    </source>
</evidence>
<comment type="caution">
    <text evidence="8">The sequence shown here is derived from an EMBL/GenBank/DDBJ whole genome shotgun (WGS) entry which is preliminary data.</text>
</comment>
<dbReference type="Gene3D" id="1.10.630.10">
    <property type="entry name" value="Cytochrome P450"/>
    <property type="match status" value="2"/>
</dbReference>
<dbReference type="PANTHER" id="PTHR24291">
    <property type="entry name" value="CYTOCHROME P450 FAMILY 4"/>
    <property type="match status" value="1"/>
</dbReference>
<dbReference type="InterPro" id="IPR001128">
    <property type="entry name" value="Cyt_P450"/>
</dbReference>
<dbReference type="SUPFAM" id="SSF48264">
    <property type="entry name" value="Cytochrome P450"/>
    <property type="match status" value="1"/>
</dbReference>
<dbReference type="InterPro" id="IPR050196">
    <property type="entry name" value="Cytochrome_P450_Monoox"/>
</dbReference>
<comment type="cofactor">
    <cofactor evidence="1">
        <name>heme</name>
        <dbReference type="ChEBI" id="CHEBI:30413"/>
    </cofactor>
</comment>
<accession>A0ABQ9JG93</accession>
<name>A0ABQ9JG93_9CUCU</name>
<keyword evidence="5" id="KW-0560">Oxidoreductase</keyword>
<dbReference type="Pfam" id="PF00067">
    <property type="entry name" value="p450"/>
    <property type="match status" value="2"/>
</dbReference>
<sequence>MKYLERVILETLRMYSPVPLIARVVNEDVKLGSAGPRSCVGRKYAMLKLKVLLASVLRRFRTISDKDEKDFKLQADIILKREDGFHIRVEERVV</sequence>
<dbReference type="Proteomes" id="UP001162164">
    <property type="component" value="Unassembled WGS sequence"/>
</dbReference>
<evidence type="ECO:0000313" key="9">
    <source>
        <dbReference type="Proteomes" id="UP001162164"/>
    </source>
</evidence>
<evidence type="ECO:0000256" key="6">
    <source>
        <dbReference type="ARBA" id="ARBA00023004"/>
    </source>
</evidence>
<evidence type="ECO:0000256" key="4">
    <source>
        <dbReference type="ARBA" id="ARBA00022723"/>
    </source>
</evidence>
<evidence type="ECO:0000256" key="3">
    <source>
        <dbReference type="ARBA" id="ARBA00022617"/>
    </source>
</evidence>
<dbReference type="PRINTS" id="PR00463">
    <property type="entry name" value="EP450I"/>
</dbReference>
<dbReference type="InterPro" id="IPR036396">
    <property type="entry name" value="Cyt_P450_sf"/>
</dbReference>
<dbReference type="PANTHER" id="PTHR24291:SF106">
    <property type="entry name" value="CYTOCHROME P450 4G1-RELATED"/>
    <property type="match status" value="1"/>
</dbReference>
<comment type="similarity">
    <text evidence="2">Belongs to the cytochrome P450 family.</text>
</comment>
<evidence type="ECO:0000313" key="8">
    <source>
        <dbReference type="EMBL" id="KAJ8976565.1"/>
    </source>
</evidence>